<dbReference type="EMBL" id="JDYK01000004">
    <property type="protein sequence ID" value="EWS81936.1"/>
    <property type="molecule type" value="Genomic_DNA"/>
</dbReference>
<dbReference type="eggNOG" id="ENOG5031DZ7">
    <property type="taxonomic scope" value="Bacteria"/>
</dbReference>
<protein>
    <submittedName>
        <fullName evidence="3">Uncharacterized protein</fullName>
    </submittedName>
</protein>
<sequence>MPRQPRSFVQRIRDQLGASLVMLLVLFILLRVVGVRSTVASFVLSLVITVGLNVALSYYHEHRASRPSPPPRGGGDIRWRDDDDPRR</sequence>
<keyword evidence="2" id="KW-0472">Membrane</keyword>
<evidence type="ECO:0000313" key="4">
    <source>
        <dbReference type="Proteomes" id="UP000023067"/>
    </source>
</evidence>
<name>Z9JVW7_9MICO</name>
<organism evidence="3 4">
    <name type="scientific">Brachybacterium phenoliresistens</name>
    <dbReference type="NCBI Taxonomy" id="396014"/>
    <lineage>
        <taxon>Bacteria</taxon>
        <taxon>Bacillati</taxon>
        <taxon>Actinomycetota</taxon>
        <taxon>Actinomycetes</taxon>
        <taxon>Micrococcales</taxon>
        <taxon>Dermabacteraceae</taxon>
        <taxon>Brachybacterium</taxon>
    </lineage>
</organism>
<dbReference type="PATRIC" id="fig|396014.3.peg.1149"/>
<accession>Z9JVW7</accession>
<keyword evidence="4" id="KW-1185">Reference proteome</keyword>
<dbReference type="AlphaFoldDB" id="Z9JVW7"/>
<feature type="transmembrane region" description="Helical" evidence="2">
    <location>
        <begin position="39"/>
        <end position="59"/>
    </location>
</feature>
<comment type="caution">
    <text evidence="3">The sequence shown here is derived from an EMBL/GenBank/DDBJ whole genome shotgun (WGS) entry which is preliminary data.</text>
</comment>
<evidence type="ECO:0000313" key="3">
    <source>
        <dbReference type="EMBL" id="EWS81936.1"/>
    </source>
</evidence>
<feature type="compositionally biased region" description="Basic and acidic residues" evidence="1">
    <location>
        <begin position="75"/>
        <end position="87"/>
    </location>
</feature>
<feature type="region of interest" description="Disordered" evidence="1">
    <location>
        <begin position="62"/>
        <end position="87"/>
    </location>
</feature>
<keyword evidence="2" id="KW-0812">Transmembrane</keyword>
<evidence type="ECO:0000256" key="2">
    <source>
        <dbReference type="SAM" id="Phobius"/>
    </source>
</evidence>
<keyword evidence="2" id="KW-1133">Transmembrane helix</keyword>
<dbReference type="RefSeq" id="WP_038371268.1">
    <property type="nucleotide sequence ID" value="NZ_BAAAOW010000003.1"/>
</dbReference>
<gene>
    <name evidence="3" type="ORF">BF93_13990</name>
</gene>
<dbReference type="STRING" id="396014.BF93_13990"/>
<feature type="transmembrane region" description="Helical" evidence="2">
    <location>
        <begin position="12"/>
        <end position="33"/>
    </location>
</feature>
<reference evidence="3 4" key="1">
    <citation type="submission" date="2014-02" db="EMBL/GenBank/DDBJ databases">
        <title>Genome sequence of Brachybacterium phenoliresistens strain W13A50.</title>
        <authorList>
            <person name="Wang X."/>
        </authorList>
    </citation>
    <scope>NUCLEOTIDE SEQUENCE [LARGE SCALE GENOMIC DNA]</scope>
    <source>
        <strain evidence="3 4">W13A50</strain>
    </source>
</reference>
<dbReference type="HOGENOM" id="CLU_2491704_0_0_11"/>
<dbReference type="Proteomes" id="UP000023067">
    <property type="component" value="Unassembled WGS sequence"/>
</dbReference>
<proteinExistence type="predicted"/>
<evidence type="ECO:0000256" key="1">
    <source>
        <dbReference type="SAM" id="MobiDB-lite"/>
    </source>
</evidence>